<dbReference type="EMBL" id="JAUHPW010000006">
    <property type="protein sequence ID" value="MDN4476113.1"/>
    <property type="molecule type" value="Genomic_DNA"/>
</dbReference>
<feature type="domain" description="HMA" evidence="1">
    <location>
        <begin position="10"/>
        <end position="79"/>
    </location>
</feature>
<dbReference type="CDD" id="cd00371">
    <property type="entry name" value="HMA"/>
    <property type="match status" value="1"/>
</dbReference>
<dbReference type="RefSeq" id="WP_301133941.1">
    <property type="nucleotide sequence ID" value="NZ_JAUHPW010000006.1"/>
</dbReference>
<sequence>MEIMTHVPGTVVELAVSGMTCDGCSSSVEKALTGLTGVRSASVDHASGRAVVLLDAGTAAEDFAFDADAAIHDAGYTLEGAQARPERAPRAGGGCGGGGACGCGGGEAKAPEPVAATVTDEAGCCGGGSDGCC</sequence>
<dbReference type="Proteomes" id="UP001172728">
    <property type="component" value="Unassembled WGS sequence"/>
</dbReference>
<gene>
    <name evidence="2" type="ORF">QQX09_09630</name>
</gene>
<dbReference type="SUPFAM" id="SSF55008">
    <property type="entry name" value="HMA, heavy metal-associated domain"/>
    <property type="match status" value="1"/>
</dbReference>
<dbReference type="Gene3D" id="3.30.70.100">
    <property type="match status" value="1"/>
</dbReference>
<evidence type="ECO:0000313" key="2">
    <source>
        <dbReference type="EMBL" id="MDN4476113.1"/>
    </source>
</evidence>
<evidence type="ECO:0000259" key="1">
    <source>
        <dbReference type="PROSITE" id="PS50846"/>
    </source>
</evidence>
<reference evidence="2" key="1">
    <citation type="submission" date="2023-06" db="EMBL/GenBank/DDBJ databases">
        <title>Sysu t00192.</title>
        <authorList>
            <person name="Gao L."/>
            <person name="Fang B.-Z."/>
            <person name="Li W.-J."/>
        </authorList>
    </citation>
    <scope>NUCLEOTIDE SEQUENCE</scope>
    <source>
        <strain evidence="2">SYSU T00192</strain>
    </source>
</reference>
<organism evidence="2 3">
    <name type="scientific">Demequina litoralis</name>
    <dbReference type="NCBI Taxonomy" id="3051660"/>
    <lineage>
        <taxon>Bacteria</taxon>
        <taxon>Bacillati</taxon>
        <taxon>Actinomycetota</taxon>
        <taxon>Actinomycetes</taxon>
        <taxon>Micrococcales</taxon>
        <taxon>Demequinaceae</taxon>
        <taxon>Demequina</taxon>
    </lineage>
</organism>
<protein>
    <submittedName>
        <fullName evidence="2">Heavy metal-associated domain-containing protein</fullName>
    </submittedName>
</protein>
<comment type="caution">
    <text evidence="2">The sequence shown here is derived from an EMBL/GenBank/DDBJ whole genome shotgun (WGS) entry which is preliminary data.</text>
</comment>
<dbReference type="PROSITE" id="PS50846">
    <property type="entry name" value="HMA_2"/>
    <property type="match status" value="1"/>
</dbReference>
<evidence type="ECO:0000313" key="3">
    <source>
        <dbReference type="Proteomes" id="UP001172728"/>
    </source>
</evidence>
<accession>A0ABT8GAE2</accession>
<dbReference type="InterPro" id="IPR036163">
    <property type="entry name" value="HMA_dom_sf"/>
</dbReference>
<dbReference type="InterPro" id="IPR006121">
    <property type="entry name" value="HMA_dom"/>
</dbReference>
<name>A0ABT8GAE2_9MICO</name>
<proteinExistence type="predicted"/>
<keyword evidence="3" id="KW-1185">Reference proteome</keyword>
<dbReference type="Pfam" id="PF00403">
    <property type="entry name" value="HMA"/>
    <property type="match status" value="1"/>
</dbReference>